<comment type="caution">
    <text evidence="2">The sequence shown here is derived from an EMBL/GenBank/DDBJ whole genome shotgun (WGS) entry which is preliminary data.</text>
</comment>
<evidence type="ECO:0000313" key="3">
    <source>
        <dbReference type="Proteomes" id="UP001303760"/>
    </source>
</evidence>
<name>A0AAN7H8X0_9PEZI</name>
<sequence>MASPPPDVAERIRSKKAQYTRLADTKQWKKFDAIFVPDATFTFVDADGKVISTPDGATSYKWHSLESWAAFFEKALADSQVIHLVGPGEFELVGPDEVKASFTVVYHSGAKGEGAGPHETGGGHYRETWVRQSGDWFCRDLWMQRLYHQVT</sequence>
<proteinExistence type="predicted"/>
<dbReference type="EMBL" id="MU860800">
    <property type="protein sequence ID" value="KAK4232879.1"/>
    <property type="molecule type" value="Genomic_DNA"/>
</dbReference>
<feature type="domain" description="SnoaL-like" evidence="1">
    <location>
        <begin position="10"/>
        <end position="137"/>
    </location>
</feature>
<dbReference type="InterPro" id="IPR032710">
    <property type="entry name" value="NTF2-like_dom_sf"/>
</dbReference>
<gene>
    <name evidence="2" type="ORF">C8A03DRAFT_19931</name>
</gene>
<keyword evidence="3" id="KW-1185">Reference proteome</keyword>
<accession>A0AAN7H8X0</accession>
<reference evidence="2" key="2">
    <citation type="submission" date="2023-05" db="EMBL/GenBank/DDBJ databases">
        <authorList>
            <consortium name="Lawrence Berkeley National Laboratory"/>
            <person name="Steindorff A."/>
            <person name="Hensen N."/>
            <person name="Bonometti L."/>
            <person name="Westerberg I."/>
            <person name="Brannstrom I.O."/>
            <person name="Guillou S."/>
            <person name="Cros-Aarteil S."/>
            <person name="Calhoun S."/>
            <person name="Haridas S."/>
            <person name="Kuo A."/>
            <person name="Mondo S."/>
            <person name="Pangilinan J."/>
            <person name="Riley R."/>
            <person name="Labutti K."/>
            <person name="Andreopoulos B."/>
            <person name="Lipzen A."/>
            <person name="Chen C."/>
            <person name="Yanf M."/>
            <person name="Daum C."/>
            <person name="Ng V."/>
            <person name="Clum A."/>
            <person name="Ohm R."/>
            <person name="Martin F."/>
            <person name="Silar P."/>
            <person name="Natvig D."/>
            <person name="Lalanne C."/>
            <person name="Gautier V."/>
            <person name="Ament-Velasquez S.L."/>
            <person name="Kruys A."/>
            <person name="Hutchinson M.I."/>
            <person name="Powell A.J."/>
            <person name="Barry K."/>
            <person name="Miller A.N."/>
            <person name="Grigoriev I.V."/>
            <person name="Debuchy R."/>
            <person name="Gladieux P."/>
            <person name="Thoren M.H."/>
            <person name="Johannesson H."/>
        </authorList>
    </citation>
    <scope>NUCLEOTIDE SEQUENCE</scope>
    <source>
        <strain evidence="2">CBS 532.94</strain>
    </source>
</reference>
<organism evidence="2 3">
    <name type="scientific">Achaetomium macrosporum</name>
    <dbReference type="NCBI Taxonomy" id="79813"/>
    <lineage>
        <taxon>Eukaryota</taxon>
        <taxon>Fungi</taxon>
        <taxon>Dikarya</taxon>
        <taxon>Ascomycota</taxon>
        <taxon>Pezizomycotina</taxon>
        <taxon>Sordariomycetes</taxon>
        <taxon>Sordariomycetidae</taxon>
        <taxon>Sordariales</taxon>
        <taxon>Chaetomiaceae</taxon>
        <taxon>Achaetomium</taxon>
    </lineage>
</organism>
<reference evidence="2" key="1">
    <citation type="journal article" date="2023" name="Mol. Phylogenet. Evol.">
        <title>Genome-scale phylogeny and comparative genomics of the fungal order Sordariales.</title>
        <authorList>
            <person name="Hensen N."/>
            <person name="Bonometti L."/>
            <person name="Westerberg I."/>
            <person name="Brannstrom I.O."/>
            <person name="Guillou S."/>
            <person name="Cros-Aarteil S."/>
            <person name="Calhoun S."/>
            <person name="Haridas S."/>
            <person name="Kuo A."/>
            <person name="Mondo S."/>
            <person name="Pangilinan J."/>
            <person name="Riley R."/>
            <person name="LaButti K."/>
            <person name="Andreopoulos B."/>
            <person name="Lipzen A."/>
            <person name="Chen C."/>
            <person name="Yan M."/>
            <person name="Daum C."/>
            <person name="Ng V."/>
            <person name="Clum A."/>
            <person name="Steindorff A."/>
            <person name="Ohm R.A."/>
            <person name="Martin F."/>
            <person name="Silar P."/>
            <person name="Natvig D.O."/>
            <person name="Lalanne C."/>
            <person name="Gautier V."/>
            <person name="Ament-Velasquez S.L."/>
            <person name="Kruys A."/>
            <person name="Hutchinson M.I."/>
            <person name="Powell A.J."/>
            <person name="Barry K."/>
            <person name="Miller A.N."/>
            <person name="Grigoriev I.V."/>
            <person name="Debuchy R."/>
            <person name="Gladieux P."/>
            <person name="Hiltunen Thoren M."/>
            <person name="Johannesson H."/>
        </authorList>
    </citation>
    <scope>NUCLEOTIDE SEQUENCE</scope>
    <source>
        <strain evidence="2">CBS 532.94</strain>
    </source>
</reference>
<dbReference type="Pfam" id="PF13577">
    <property type="entry name" value="SnoaL_4"/>
    <property type="match status" value="1"/>
</dbReference>
<dbReference type="Proteomes" id="UP001303760">
    <property type="component" value="Unassembled WGS sequence"/>
</dbReference>
<dbReference type="InterPro" id="IPR037401">
    <property type="entry name" value="SnoaL-like"/>
</dbReference>
<protein>
    <recommendedName>
        <fullName evidence="1">SnoaL-like domain-containing protein</fullName>
    </recommendedName>
</protein>
<evidence type="ECO:0000313" key="2">
    <source>
        <dbReference type="EMBL" id="KAK4232879.1"/>
    </source>
</evidence>
<dbReference type="AlphaFoldDB" id="A0AAN7H8X0"/>
<dbReference type="SUPFAM" id="SSF54427">
    <property type="entry name" value="NTF2-like"/>
    <property type="match status" value="1"/>
</dbReference>
<evidence type="ECO:0000259" key="1">
    <source>
        <dbReference type="Pfam" id="PF13577"/>
    </source>
</evidence>
<dbReference type="Gene3D" id="3.10.450.50">
    <property type="match status" value="1"/>
</dbReference>